<dbReference type="Pfam" id="PF00196">
    <property type="entry name" value="GerE"/>
    <property type="match status" value="1"/>
</dbReference>
<organism evidence="5 6">
    <name type="scientific">Tropicimonas isoalkanivorans</name>
    <dbReference type="NCBI Taxonomy" id="441112"/>
    <lineage>
        <taxon>Bacteria</taxon>
        <taxon>Pseudomonadati</taxon>
        <taxon>Pseudomonadota</taxon>
        <taxon>Alphaproteobacteria</taxon>
        <taxon>Rhodobacterales</taxon>
        <taxon>Roseobacteraceae</taxon>
        <taxon>Tropicimonas</taxon>
    </lineage>
</organism>
<protein>
    <submittedName>
        <fullName evidence="5">LuxR family transcriptional regulator</fullName>
    </submittedName>
</protein>
<dbReference type="InterPro" id="IPR000792">
    <property type="entry name" value="Tscrpt_reg_LuxR_C"/>
</dbReference>
<dbReference type="InterPro" id="IPR005143">
    <property type="entry name" value="TF_LuxR_autoind-bd_dom"/>
</dbReference>
<dbReference type="Gene3D" id="3.30.450.80">
    <property type="entry name" value="Transcription factor LuxR-like, autoinducer-binding domain"/>
    <property type="match status" value="1"/>
</dbReference>
<feature type="domain" description="HTH luxR-type" evidence="4">
    <location>
        <begin position="162"/>
        <end position="227"/>
    </location>
</feature>
<dbReference type="PANTHER" id="PTHR44688:SF16">
    <property type="entry name" value="DNA-BINDING TRANSCRIPTIONAL ACTIVATOR DEVR_DOSR"/>
    <property type="match status" value="1"/>
</dbReference>
<evidence type="ECO:0000256" key="1">
    <source>
        <dbReference type="ARBA" id="ARBA00023015"/>
    </source>
</evidence>
<dbReference type="Proteomes" id="UP000198728">
    <property type="component" value="Unassembled WGS sequence"/>
</dbReference>
<evidence type="ECO:0000259" key="4">
    <source>
        <dbReference type="PROSITE" id="PS50043"/>
    </source>
</evidence>
<dbReference type="Pfam" id="PF03472">
    <property type="entry name" value="Autoind_bind"/>
    <property type="match status" value="1"/>
</dbReference>
<dbReference type="InterPro" id="IPR036388">
    <property type="entry name" value="WH-like_DNA-bd_sf"/>
</dbReference>
<dbReference type="PRINTS" id="PR00038">
    <property type="entry name" value="HTHLUXR"/>
</dbReference>
<dbReference type="SMART" id="SM00421">
    <property type="entry name" value="HTH_LUXR"/>
    <property type="match status" value="1"/>
</dbReference>
<proteinExistence type="predicted"/>
<accession>A0A1I1DID9</accession>
<dbReference type="Gene3D" id="1.10.10.10">
    <property type="entry name" value="Winged helix-like DNA-binding domain superfamily/Winged helix DNA-binding domain"/>
    <property type="match status" value="1"/>
</dbReference>
<keyword evidence="3" id="KW-0804">Transcription</keyword>
<name>A0A1I1DID9_9RHOB</name>
<evidence type="ECO:0000256" key="3">
    <source>
        <dbReference type="ARBA" id="ARBA00023163"/>
    </source>
</evidence>
<gene>
    <name evidence="5" type="ORF">SAMN04488094_101231</name>
</gene>
<dbReference type="EMBL" id="FOLG01000001">
    <property type="protein sequence ID" value="SFB74196.1"/>
    <property type="molecule type" value="Genomic_DNA"/>
</dbReference>
<dbReference type="GO" id="GO:0003677">
    <property type="term" value="F:DNA binding"/>
    <property type="evidence" value="ECO:0007669"/>
    <property type="project" value="UniProtKB-KW"/>
</dbReference>
<dbReference type="GO" id="GO:0006355">
    <property type="term" value="P:regulation of DNA-templated transcription"/>
    <property type="evidence" value="ECO:0007669"/>
    <property type="project" value="InterPro"/>
</dbReference>
<keyword evidence="6" id="KW-1185">Reference proteome</keyword>
<dbReference type="InterPro" id="IPR016032">
    <property type="entry name" value="Sig_transdc_resp-reg_C-effctor"/>
</dbReference>
<evidence type="ECO:0000256" key="2">
    <source>
        <dbReference type="ARBA" id="ARBA00023125"/>
    </source>
</evidence>
<sequence length="233" mass="25522">MDVAHRLLGPAGFDIATYDYSPVPLTHDGEFILPTVFSLRETPRDMEPLWCNSGYYSRDPVMEAAREVTRPFTWSHDGRQSAVMQKILSDRHAPVVEYLLDTGMRSGITVPIRGPGGSLATFSAIRLGRADDAGMEDYLPAVGHLGHILHDAVFPGFPADARRTSHVSLTPRERQCMMLCASGLTTKQIAHEIGRSVPTVTLHLTSAANKLGARNRAHALALAAHYRLLDLDA</sequence>
<evidence type="ECO:0000313" key="6">
    <source>
        <dbReference type="Proteomes" id="UP000198728"/>
    </source>
</evidence>
<dbReference type="AlphaFoldDB" id="A0A1I1DID9"/>
<dbReference type="PROSITE" id="PS00622">
    <property type="entry name" value="HTH_LUXR_1"/>
    <property type="match status" value="1"/>
</dbReference>
<evidence type="ECO:0000313" key="5">
    <source>
        <dbReference type="EMBL" id="SFB74196.1"/>
    </source>
</evidence>
<reference evidence="5 6" key="1">
    <citation type="submission" date="2016-10" db="EMBL/GenBank/DDBJ databases">
        <authorList>
            <person name="de Groot N.N."/>
        </authorList>
    </citation>
    <scope>NUCLEOTIDE SEQUENCE [LARGE SCALE GENOMIC DNA]</scope>
    <source>
        <strain evidence="5 6">DSM 19548</strain>
    </source>
</reference>
<dbReference type="SUPFAM" id="SSF75516">
    <property type="entry name" value="Pheromone-binding domain of LuxR-like quorum-sensing transcription factors"/>
    <property type="match status" value="1"/>
</dbReference>
<dbReference type="PANTHER" id="PTHR44688">
    <property type="entry name" value="DNA-BINDING TRANSCRIPTIONAL ACTIVATOR DEVR_DOSR"/>
    <property type="match status" value="1"/>
</dbReference>
<dbReference type="CDD" id="cd06170">
    <property type="entry name" value="LuxR_C_like"/>
    <property type="match status" value="1"/>
</dbReference>
<dbReference type="STRING" id="441112.SAMN04488094_101231"/>
<keyword evidence="2" id="KW-0238">DNA-binding</keyword>
<dbReference type="InterPro" id="IPR036693">
    <property type="entry name" value="TF_LuxR_autoind-bd_dom_sf"/>
</dbReference>
<dbReference type="PROSITE" id="PS50043">
    <property type="entry name" value="HTH_LUXR_2"/>
    <property type="match status" value="1"/>
</dbReference>
<keyword evidence="1" id="KW-0805">Transcription regulation</keyword>
<dbReference type="SUPFAM" id="SSF46894">
    <property type="entry name" value="C-terminal effector domain of the bipartite response regulators"/>
    <property type="match status" value="1"/>
</dbReference>